<dbReference type="Gene3D" id="3.40.630.30">
    <property type="match status" value="1"/>
</dbReference>
<reference evidence="2 3" key="1">
    <citation type="submission" date="2021-07" db="EMBL/GenBank/DDBJ databases">
        <authorList>
            <person name="So Y."/>
        </authorList>
    </citation>
    <scope>NUCLEOTIDE SEQUENCE [LARGE SCALE GENOMIC DNA]</scope>
    <source>
        <strain evidence="2 3">HJA6</strain>
    </source>
</reference>
<dbReference type="Proteomes" id="UP001196565">
    <property type="component" value="Unassembled WGS sequence"/>
</dbReference>
<evidence type="ECO:0000256" key="1">
    <source>
        <dbReference type="SAM" id="MobiDB-lite"/>
    </source>
</evidence>
<organism evidence="2 3">
    <name type="scientific">Roseomonas alba</name>
    <dbReference type="NCBI Taxonomy" id="2846776"/>
    <lineage>
        <taxon>Bacteria</taxon>
        <taxon>Pseudomonadati</taxon>
        <taxon>Pseudomonadota</taxon>
        <taxon>Alphaproteobacteria</taxon>
        <taxon>Acetobacterales</taxon>
        <taxon>Roseomonadaceae</taxon>
        <taxon>Roseomonas</taxon>
    </lineage>
</organism>
<accession>A0ABS7A6M0</accession>
<comment type="caution">
    <text evidence="2">The sequence shown here is derived from an EMBL/GenBank/DDBJ whole genome shotgun (WGS) entry which is preliminary data.</text>
</comment>
<dbReference type="RefSeq" id="WP_219762029.1">
    <property type="nucleotide sequence ID" value="NZ_JAHYBZ010000002.1"/>
</dbReference>
<sequence length="254" mass="27363">MRHSAPTRAEDPGRDASDARESGVPEAFDQSEFRFWNAGALAASDADGVQVARSGAALTGIGRLRYAMFIAQAGKKYPSADTVAGTFIDPVDRYSLNLHVTRAGRCLVGCRLTRAEPALADPQLAALAAHAGLAASSLPAIAFNSRLVLASGFGARAWLVPIFRHLYRIGVLSGLAWSVAGTRPALFPLFERFGFRPTGEVYQDPVAGPLQPMMLDSRDRAHMVRVNSPLLAEHDRIFGHRASRPTPPIPEPLR</sequence>
<feature type="compositionally biased region" description="Basic and acidic residues" evidence="1">
    <location>
        <begin position="8"/>
        <end position="23"/>
    </location>
</feature>
<protein>
    <submittedName>
        <fullName evidence="2">Uncharacterized protein</fullName>
    </submittedName>
</protein>
<feature type="region of interest" description="Disordered" evidence="1">
    <location>
        <begin position="1"/>
        <end position="23"/>
    </location>
</feature>
<dbReference type="InterPro" id="IPR016181">
    <property type="entry name" value="Acyl_CoA_acyltransferase"/>
</dbReference>
<gene>
    <name evidence="2" type="ORF">KPL78_06090</name>
</gene>
<dbReference type="SUPFAM" id="SSF55729">
    <property type="entry name" value="Acyl-CoA N-acyltransferases (Nat)"/>
    <property type="match status" value="1"/>
</dbReference>
<proteinExistence type="predicted"/>
<evidence type="ECO:0000313" key="3">
    <source>
        <dbReference type="Proteomes" id="UP001196565"/>
    </source>
</evidence>
<dbReference type="EMBL" id="JAHYBZ010000002">
    <property type="protein sequence ID" value="MBW6397412.1"/>
    <property type="molecule type" value="Genomic_DNA"/>
</dbReference>
<keyword evidence="3" id="KW-1185">Reference proteome</keyword>
<evidence type="ECO:0000313" key="2">
    <source>
        <dbReference type="EMBL" id="MBW6397412.1"/>
    </source>
</evidence>
<name>A0ABS7A6M0_9PROT</name>